<dbReference type="AlphaFoldDB" id="A0A1S1YSS7"/>
<dbReference type="Proteomes" id="UP000179797">
    <property type="component" value="Unassembled WGS sequence"/>
</dbReference>
<reference evidence="3 4" key="1">
    <citation type="journal article" date="2012" name="Int. J. Syst. Evol. Microbiol.">
        <title>Flammeovirga pacifica sp. nov., isolated from deep-sea sediment.</title>
        <authorList>
            <person name="Xu H."/>
            <person name="Fu Y."/>
            <person name="Yang N."/>
            <person name="Ding Z."/>
            <person name="Lai Q."/>
            <person name="Zeng R."/>
        </authorList>
    </citation>
    <scope>NUCLEOTIDE SEQUENCE [LARGE SCALE GENOMIC DNA]</scope>
    <source>
        <strain evidence="4">DSM 24597 / LMG 26175 / WPAGA1</strain>
    </source>
</reference>
<feature type="chain" id="PRO_5010331262" evidence="2">
    <location>
        <begin position="19"/>
        <end position="209"/>
    </location>
</feature>
<keyword evidence="4" id="KW-1185">Reference proteome</keyword>
<gene>
    <name evidence="3" type="ORF">NH26_20955</name>
</gene>
<dbReference type="OrthoDB" id="9849849at2"/>
<feature type="signal peptide" evidence="2">
    <location>
        <begin position="1"/>
        <end position="18"/>
    </location>
</feature>
<dbReference type="RefSeq" id="WP_044229064.1">
    <property type="nucleotide sequence ID" value="NZ_JRYR02000002.1"/>
</dbReference>
<dbReference type="EMBL" id="JRYR02000002">
    <property type="protein sequence ID" value="OHX64079.1"/>
    <property type="molecule type" value="Genomic_DNA"/>
</dbReference>
<keyword evidence="2" id="KW-0732">Signal</keyword>
<accession>A0A1S1YSS7</accession>
<evidence type="ECO:0000313" key="3">
    <source>
        <dbReference type="EMBL" id="OHX64079.1"/>
    </source>
</evidence>
<name>A0A1S1YSS7_FLAPC</name>
<protein>
    <submittedName>
        <fullName evidence="3">Uncharacterized protein</fullName>
    </submittedName>
</protein>
<evidence type="ECO:0000256" key="2">
    <source>
        <dbReference type="SAM" id="SignalP"/>
    </source>
</evidence>
<proteinExistence type="predicted"/>
<dbReference type="STRING" id="915059.NH26_20955"/>
<feature type="region of interest" description="Disordered" evidence="1">
    <location>
        <begin position="180"/>
        <end position="209"/>
    </location>
</feature>
<organism evidence="3 4">
    <name type="scientific">Flammeovirga pacifica</name>
    <dbReference type="NCBI Taxonomy" id="915059"/>
    <lineage>
        <taxon>Bacteria</taxon>
        <taxon>Pseudomonadati</taxon>
        <taxon>Bacteroidota</taxon>
        <taxon>Cytophagia</taxon>
        <taxon>Cytophagales</taxon>
        <taxon>Flammeovirgaceae</taxon>
        <taxon>Flammeovirga</taxon>
    </lineage>
</organism>
<evidence type="ECO:0000313" key="4">
    <source>
        <dbReference type="Proteomes" id="UP000179797"/>
    </source>
</evidence>
<sequence length="209" mass="24401">MKTITFFLLIFSFFSAFSQTSYEKEARNFTNWMDKIVNLTPTQKKDMRKARYDYVVIKKDPKNSNMSLSDKIALDHKFWQDRDKVLTPSQILTLTSFLKSNREIKDIENIISLTEDQIESLTSYFNVVNRQMLIEKADKGILSQEYNDASVKAKDKKDQFLITVLTSEQTKQYGDYRNSLKNRSRSTTHDTASDEYSYEAAEHILPPSN</sequence>
<comment type="caution">
    <text evidence="3">The sequence shown here is derived from an EMBL/GenBank/DDBJ whole genome shotgun (WGS) entry which is preliminary data.</text>
</comment>
<evidence type="ECO:0000256" key="1">
    <source>
        <dbReference type="SAM" id="MobiDB-lite"/>
    </source>
</evidence>